<name>A0AAW6JBK8_LIMRT</name>
<gene>
    <name evidence="2" type="ORF">PSQ53_00530</name>
</gene>
<dbReference type="InterPro" id="IPR007074">
    <property type="entry name" value="LicD/FKTN/FKRP_NTP_transf"/>
</dbReference>
<proteinExistence type="predicted"/>
<organism evidence="2 3">
    <name type="scientific">Limosilactobacillus reuteri</name>
    <name type="common">Lactobacillus reuteri</name>
    <dbReference type="NCBI Taxonomy" id="1598"/>
    <lineage>
        <taxon>Bacteria</taxon>
        <taxon>Bacillati</taxon>
        <taxon>Bacillota</taxon>
        <taxon>Bacilli</taxon>
        <taxon>Lactobacillales</taxon>
        <taxon>Lactobacillaceae</taxon>
        <taxon>Limosilactobacillus</taxon>
    </lineage>
</organism>
<accession>A0AAW6JBK8</accession>
<dbReference type="RefSeq" id="WP_273774584.1">
    <property type="nucleotide sequence ID" value="NZ_CANCWL010000041.1"/>
</dbReference>
<dbReference type="PANTHER" id="PTHR43404">
    <property type="entry name" value="LIPOPOLYSACCHARIDE CHOLINEPHOSPHOTRANSFERASE LICD"/>
    <property type="match status" value="1"/>
</dbReference>
<dbReference type="PANTHER" id="PTHR43404:SF2">
    <property type="entry name" value="LIPOPOLYSACCHARIDE CHOLINEPHOSPHOTRANSFERASE LICD"/>
    <property type="match status" value="1"/>
</dbReference>
<feature type="domain" description="LicD/FKTN/FKRP nucleotidyltransferase" evidence="1">
    <location>
        <begin position="27"/>
        <end position="238"/>
    </location>
</feature>
<dbReference type="Pfam" id="PF04991">
    <property type="entry name" value="LicD"/>
    <property type="match status" value="1"/>
</dbReference>
<evidence type="ECO:0000313" key="3">
    <source>
        <dbReference type="Proteomes" id="UP001217945"/>
    </source>
</evidence>
<evidence type="ECO:0000259" key="1">
    <source>
        <dbReference type="Pfam" id="PF04991"/>
    </source>
</evidence>
<dbReference type="GO" id="GO:0009100">
    <property type="term" value="P:glycoprotein metabolic process"/>
    <property type="evidence" value="ECO:0007669"/>
    <property type="project" value="UniProtKB-ARBA"/>
</dbReference>
<dbReference type="AlphaFoldDB" id="A0AAW6JBK8"/>
<evidence type="ECO:0000313" key="2">
    <source>
        <dbReference type="EMBL" id="MDD1381481.1"/>
    </source>
</evidence>
<dbReference type="Proteomes" id="UP001217945">
    <property type="component" value="Unassembled WGS sequence"/>
</dbReference>
<sequence length="260" mass="31285">MEKVNSIKDRQKILLDILIYADKVLTDNNIDYSLAYGSLIGAARHNGFIPWDDDLDIVVPYTDYLKLLSLPELNNHKNQYSIHYAKNDKNYAYPFAKLEDNKTKCYFYHTLDTSGAFLDIFPMTPFPIKNSFNYSKKLEKYHNRLAFSDSKSDNILKNVIHKLSRPLYKVYRDKMINEVFKYCNLTNYKYLIDGTWSDNREREYVPKDWFDTYDRLEFENHEFKVISHYKEWLNLIYGNWKQLPPKEERVGHHYFDLYKI</sequence>
<reference evidence="2" key="1">
    <citation type="submission" date="2023-02" db="EMBL/GenBank/DDBJ databases">
        <title>Complete genome sequence of Limosilactobacillus reuteri SRCM217616 isolated from Bos taurus feces.</title>
        <authorList>
            <person name="Yang H.-G."/>
            <person name="Kim J.-W."/>
            <person name="Ha G.-S."/>
            <person name="Yang H.-J."/>
            <person name="Jeong D.-Y."/>
        </authorList>
    </citation>
    <scope>NUCLEOTIDE SEQUENCE</scope>
    <source>
        <strain evidence="2">SRCM217616</strain>
    </source>
</reference>
<dbReference type="EMBL" id="JAQTKT010000001">
    <property type="protein sequence ID" value="MDD1381481.1"/>
    <property type="molecule type" value="Genomic_DNA"/>
</dbReference>
<dbReference type="InterPro" id="IPR052942">
    <property type="entry name" value="LPS_cholinephosphotransferase"/>
</dbReference>
<protein>
    <submittedName>
        <fullName evidence="2">LicD family protein</fullName>
    </submittedName>
</protein>
<comment type="caution">
    <text evidence="2">The sequence shown here is derived from an EMBL/GenBank/DDBJ whole genome shotgun (WGS) entry which is preliminary data.</text>
</comment>